<dbReference type="InterPro" id="IPR004017">
    <property type="entry name" value="Cys_rich_dom"/>
</dbReference>
<dbReference type="Pfam" id="PF02754">
    <property type="entry name" value="CCG"/>
    <property type="match status" value="2"/>
</dbReference>
<comment type="function">
    <text evidence="6">Component of a complex that catalyzes the oxidation of glycolate to glyoxylate.</text>
</comment>
<dbReference type="GO" id="GO:0019154">
    <property type="term" value="F:glycolate dehydrogenase activity"/>
    <property type="evidence" value="ECO:0007669"/>
    <property type="project" value="UniProtKB-EC"/>
</dbReference>
<evidence type="ECO:0000313" key="10">
    <source>
        <dbReference type="Proteomes" id="UP000182589"/>
    </source>
</evidence>
<keyword evidence="10" id="KW-1185">Reference proteome</keyword>
<accession>A0A1H2XIY8</accession>
<organism evidence="9 10">
    <name type="scientific">Alicyclobacillus hesperidum</name>
    <dbReference type="NCBI Taxonomy" id="89784"/>
    <lineage>
        <taxon>Bacteria</taxon>
        <taxon>Bacillati</taxon>
        <taxon>Bacillota</taxon>
        <taxon>Bacilli</taxon>
        <taxon>Bacillales</taxon>
        <taxon>Alicyclobacillaceae</taxon>
        <taxon>Alicyclobacillus</taxon>
    </lineage>
</organism>
<reference evidence="9" key="1">
    <citation type="submission" date="2016-10" db="EMBL/GenBank/DDBJ databases">
        <authorList>
            <person name="de Groot N.N."/>
        </authorList>
    </citation>
    <scope>NUCLEOTIDE SEQUENCE [LARGE SCALE GENOMIC DNA]</scope>
    <source>
        <strain evidence="9">DSM 12489</strain>
    </source>
</reference>
<dbReference type="Proteomes" id="UP000182589">
    <property type="component" value="Unassembled WGS sequence"/>
</dbReference>
<dbReference type="SUPFAM" id="SSF46548">
    <property type="entry name" value="alpha-helical ferredoxin"/>
    <property type="match status" value="1"/>
</dbReference>
<dbReference type="Proteomes" id="UP001157137">
    <property type="component" value="Unassembled WGS sequence"/>
</dbReference>
<dbReference type="EMBL" id="BSRA01000012">
    <property type="protein sequence ID" value="GLV14485.1"/>
    <property type="molecule type" value="Genomic_DNA"/>
</dbReference>
<dbReference type="PROSITE" id="PS00198">
    <property type="entry name" value="4FE4S_FER_1"/>
    <property type="match status" value="2"/>
</dbReference>
<evidence type="ECO:0000256" key="2">
    <source>
        <dbReference type="ARBA" id="ARBA00022723"/>
    </source>
</evidence>
<dbReference type="EMBL" id="FNOJ01000021">
    <property type="protein sequence ID" value="SDW92843.1"/>
    <property type="molecule type" value="Genomic_DNA"/>
</dbReference>
<reference evidence="8" key="3">
    <citation type="submission" date="2023-02" db="EMBL/GenBank/DDBJ databases">
        <title>Proposal of a novel subspecies: Alicyclobacillus hesperidum subspecies aegle.</title>
        <authorList>
            <person name="Goto K."/>
            <person name="Fujii T."/>
            <person name="Yasui K."/>
            <person name="Mochida K."/>
            <person name="Kato-Tanaka Y."/>
            <person name="Morohoshi S."/>
            <person name="An S.Y."/>
            <person name="Kasai H."/>
            <person name="Yokota A."/>
        </authorList>
    </citation>
    <scope>NUCLEOTIDE SEQUENCE</scope>
    <source>
        <strain evidence="8">DSM 12766</strain>
    </source>
</reference>
<dbReference type="RefSeq" id="WP_074693685.1">
    <property type="nucleotide sequence ID" value="NZ_BSRA01000012.1"/>
</dbReference>
<evidence type="ECO:0000313" key="9">
    <source>
        <dbReference type="EMBL" id="SDW92843.1"/>
    </source>
</evidence>
<dbReference type="PANTHER" id="PTHR32479:SF17">
    <property type="entry name" value="GLYCOLATE OXIDASE IRON-SULFUR SUBUNIT"/>
    <property type="match status" value="1"/>
</dbReference>
<dbReference type="Pfam" id="PF13183">
    <property type="entry name" value="Fer4_8"/>
    <property type="match status" value="1"/>
</dbReference>
<keyword evidence="4 6" id="KW-0408">Iron</keyword>
<dbReference type="InterPro" id="IPR009051">
    <property type="entry name" value="Helical_ferredxn"/>
</dbReference>
<comment type="catalytic activity">
    <reaction evidence="6">
        <text>glycolate + A = glyoxylate + AH2</text>
        <dbReference type="Rhea" id="RHEA:21264"/>
        <dbReference type="ChEBI" id="CHEBI:13193"/>
        <dbReference type="ChEBI" id="CHEBI:17499"/>
        <dbReference type="ChEBI" id="CHEBI:29805"/>
        <dbReference type="ChEBI" id="CHEBI:36655"/>
        <dbReference type="EC" id="1.1.99.14"/>
    </reaction>
</comment>
<evidence type="ECO:0000256" key="6">
    <source>
        <dbReference type="PIRNR" id="PIRNR000139"/>
    </source>
</evidence>
<keyword evidence="6" id="KW-0249">Electron transport</keyword>
<comment type="catalytic activity">
    <reaction evidence="6">
        <text>(R)-lactate + A = pyruvate + AH2</text>
        <dbReference type="Rhea" id="RHEA:15089"/>
        <dbReference type="ChEBI" id="CHEBI:13193"/>
        <dbReference type="ChEBI" id="CHEBI:15361"/>
        <dbReference type="ChEBI" id="CHEBI:16004"/>
        <dbReference type="ChEBI" id="CHEBI:17499"/>
    </reaction>
</comment>
<evidence type="ECO:0000259" key="7">
    <source>
        <dbReference type="PROSITE" id="PS51379"/>
    </source>
</evidence>
<evidence type="ECO:0000256" key="1">
    <source>
        <dbReference type="ARBA" id="ARBA00022485"/>
    </source>
</evidence>
<proteinExistence type="predicted"/>
<reference evidence="10" key="2">
    <citation type="submission" date="2016-10" db="EMBL/GenBank/DDBJ databases">
        <authorList>
            <person name="Varghese N."/>
        </authorList>
    </citation>
    <scope>NUCLEOTIDE SEQUENCE [LARGE SCALE GENOMIC DNA]</scope>
    <source>
        <strain evidence="10">DSM 12489</strain>
    </source>
</reference>
<keyword evidence="3" id="KW-0677">Repeat</keyword>
<sequence>MVKDSSSMAPRLSDFCYPDAPEEDKYSVCVHCGFCLEVCPTYQAWGDENHSPRGRVFLIKSCAEGELPLDESVIDPVFTCLDCRACETVCPSGVQVGALVEEARGQVFHARREHGDRDPLMRLFLRGIFPRPGRLKTIRRLVRFYQKSGLRTLARSTGVMRVLPPQAREMEDVIPEIGRGPAIDVLPTVMVPKGARKATAALFTGCVMDVFFSDVNEATARVMVRNGVEVHVPREQICCGALQVHAGDRDMAREMAKKNIEVFERAGVDYIAINAAGCGAALKEYPELFHDDPAWHERAVQFSARVRDITQLLVEVGFDPPKAELPMSITYHDACHLCHAQKIRREPRSLLTSVPGVDLREMPDSDRCCGSAGIYNLTHPDMAGELLERKMDDVPEGVEAIVMGNPGCMMQIRLGVKKRNQQLRVMHTVEVLDLAYQREETP</sequence>
<dbReference type="PIRSF" id="PIRSF000139">
    <property type="entry name" value="Glc_ox_4Fe-4S"/>
    <property type="match status" value="1"/>
</dbReference>
<evidence type="ECO:0000313" key="8">
    <source>
        <dbReference type="EMBL" id="GLV14485.1"/>
    </source>
</evidence>
<gene>
    <name evidence="8" type="ORF">Heshes_21690</name>
    <name evidence="9" type="ORF">SAMN04489725_12120</name>
</gene>
<evidence type="ECO:0000256" key="4">
    <source>
        <dbReference type="ARBA" id="ARBA00023004"/>
    </source>
</evidence>
<keyword evidence="5 6" id="KW-0411">Iron-sulfur</keyword>
<comment type="cofactor">
    <cofactor evidence="6">
        <name>[4Fe-4S] cluster</name>
        <dbReference type="ChEBI" id="CHEBI:49883"/>
    </cofactor>
    <text evidence="6">Binds 2 [4Fe-4S] clusters.</text>
</comment>
<dbReference type="GO" id="GO:0046872">
    <property type="term" value="F:metal ion binding"/>
    <property type="evidence" value="ECO:0007669"/>
    <property type="project" value="UniProtKB-UniRule"/>
</dbReference>
<dbReference type="EC" id="1.1.99.14" evidence="6"/>
<protein>
    <recommendedName>
        <fullName evidence="6">Glycolate oxidase iron-sulfur subunit</fullName>
        <ecNumber evidence="6">1.1.99.14</ecNumber>
    </recommendedName>
</protein>
<dbReference type="Gene3D" id="1.10.1060.10">
    <property type="entry name" value="Alpha-helical ferredoxin"/>
    <property type="match status" value="1"/>
</dbReference>
<dbReference type="InterPro" id="IPR017900">
    <property type="entry name" value="4Fe4S_Fe_S_CS"/>
</dbReference>
<feature type="domain" description="4Fe-4S ferredoxin-type" evidence="7">
    <location>
        <begin position="19"/>
        <end position="50"/>
    </location>
</feature>
<keyword evidence="1 6" id="KW-0004">4Fe-4S</keyword>
<dbReference type="PROSITE" id="PS51379">
    <property type="entry name" value="4FE4S_FER_2"/>
    <property type="match status" value="2"/>
</dbReference>
<evidence type="ECO:0000256" key="5">
    <source>
        <dbReference type="ARBA" id="ARBA00023014"/>
    </source>
</evidence>
<name>A0A1H2XIY8_9BACL</name>
<keyword evidence="6" id="KW-0813">Transport</keyword>
<dbReference type="InterPro" id="IPR012257">
    <property type="entry name" value="Glc_ox_4Fe-4S"/>
</dbReference>
<dbReference type="GO" id="GO:0051539">
    <property type="term" value="F:4 iron, 4 sulfur cluster binding"/>
    <property type="evidence" value="ECO:0007669"/>
    <property type="project" value="UniProtKB-UniRule"/>
</dbReference>
<dbReference type="PANTHER" id="PTHR32479">
    <property type="entry name" value="GLYCOLATE OXIDASE IRON-SULFUR SUBUNIT"/>
    <property type="match status" value="1"/>
</dbReference>
<dbReference type="AlphaFoldDB" id="A0A1H2XIY8"/>
<evidence type="ECO:0000256" key="3">
    <source>
        <dbReference type="ARBA" id="ARBA00022737"/>
    </source>
</evidence>
<dbReference type="InterPro" id="IPR017896">
    <property type="entry name" value="4Fe4S_Fe-S-bd"/>
</dbReference>
<feature type="domain" description="4Fe-4S ferredoxin-type" evidence="7">
    <location>
        <begin position="70"/>
        <end position="102"/>
    </location>
</feature>
<dbReference type="STRING" id="89784.SAMN04489725_12120"/>
<keyword evidence="2 6" id="KW-0479">Metal-binding</keyword>